<dbReference type="InParanoid" id="C4JH09"/>
<dbReference type="STRING" id="336963.C4JH09"/>
<dbReference type="PANTHER" id="PTHR42090">
    <property type="match status" value="1"/>
</dbReference>
<organism evidence="2 3">
    <name type="scientific">Uncinocarpus reesii (strain UAMH 1704)</name>
    <dbReference type="NCBI Taxonomy" id="336963"/>
    <lineage>
        <taxon>Eukaryota</taxon>
        <taxon>Fungi</taxon>
        <taxon>Dikarya</taxon>
        <taxon>Ascomycota</taxon>
        <taxon>Pezizomycotina</taxon>
        <taxon>Eurotiomycetes</taxon>
        <taxon>Eurotiomycetidae</taxon>
        <taxon>Onygenales</taxon>
        <taxon>Onygenaceae</taxon>
        <taxon>Uncinocarpus</taxon>
    </lineage>
</organism>
<feature type="region of interest" description="Disordered" evidence="1">
    <location>
        <begin position="53"/>
        <end position="186"/>
    </location>
</feature>
<feature type="compositionally biased region" description="Polar residues" evidence="1">
    <location>
        <begin position="98"/>
        <end position="107"/>
    </location>
</feature>
<name>C4JH09_UNCRE</name>
<evidence type="ECO:0000313" key="2">
    <source>
        <dbReference type="EMBL" id="EEP76411.1"/>
    </source>
</evidence>
<proteinExistence type="predicted"/>
<feature type="compositionally biased region" description="Basic residues" evidence="1">
    <location>
        <begin position="155"/>
        <end position="165"/>
    </location>
</feature>
<dbReference type="OrthoDB" id="4220319at2759"/>
<dbReference type="VEuPathDB" id="FungiDB:UREG_01260"/>
<evidence type="ECO:0000313" key="3">
    <source>
        <dbReference type="Proteomes" id="UP000002058"/>
    </source>
</evidence>
<gene>
    <name evidence="2" type="ORF">UREG_01260</name>
</gene>
<dbReference type="PANTHER" id="PTHR42090:SF1">
    <property type="match status" value="1"/>
</dbReference>
<keyword evidence="3" id="KW-1185">Reference proteome</keyword>
<sequence>MSVFTSVAKRAGNRIFTATRHSSIATSSLTSSVTTLPSTGANAKLLSTSPILRRSVSSSSQRSTYVDEHDPDSRYAINTERNEYSKSGTDNAVAAQDSAWNIKNQTPESAKEESERESAMNGRGKASPLDVSPANQEVSRFTDESGRGESVVHGPSKRVSPRKGKKVDYGGGASAEAGSGHDSTKM</sequence>
<accession>C4JH09</accession>
<feature type="compositionally biased region" description="Basic and acidic residues" evidence="1">
    <location>
        <begin position="109"/>
        <end position="118"/>
    </location>
</feature>
<dbReference type="AlphaFoldDB" id="C4JH09"/>
<dbReference type="EMBL" id="CH476615">
    <property type="protein sequence ID" value="EEP76411.1"/>
    <property type="molecule type" value="Genomic_DNA"/>
</dbReference>
<dbReference type="GeneID" id="8444620"/>
<dbReference type="Proteomes" id="UP000002058">
    <property type="component" value="Unassembled WGS sequence"/>
</dbReference>
<dbReference type="HOGENOM" id="CLU_124559_0_0_1"/>
<evidence type="ECO:0000256" key="1">
    <source>
        <dbReference type="SAM" id="MobiDB-lite"/>
    </source>
</evidence>
<dbReference type="eggNOG" id="ENOG502RIUM">
    <property type="taxonomic scope" value="Eukaryota"/>
</dbReference>
<feature type="compositionally biased region" description="Low complexity" evidence="1">
    <location>
        <begin position="53"/>
        <end position="63"/>
    </location>
</feature>
<reference evidence="3" key="1">
    <citation type="journal article" date="2009" name="Genome Res.">
        <title>Comparative genomic analyses of the human fungal pathogens Coccidioides and their relatives.</title>
        <authorList>
            <person name="Sharpton T.J."/>
            <person name="Stajich J.E."/>
            <person name="Rounsley S.D."/>
            <person name="Gardner M.J."/>
            <person name="Wortman J.R."/>
            <person name="Jordar V.S."/>
            <person name="Maiti R."/>
            <person name="Kodira C.D."/>
            <person name="Neafsey D.E."/>
            <person name="Zeng Q."/>
            <person name="Hung C.-Y."/>
            <person name="McMahan C."/>
            <person name="Muszewska A."/>
            <person name="Grynberg M."/>
            <person name="Mandel M.A."/>
            <person name="Kellner E.M."/>
            <person name="Barker B.M."/>
            <person name="Galgiani J.N."/>
            <person name="Orbach M.J."/>
            <person name="Kirkland T.N."/>
            <person name="Cole G.T."/>
            <person name="Henn M.R."/>
            <person name="Birren B.W."/>
            <person name="Taylor J.W."/>
        </authorList>
    </citation>
    <scope>NUCLEOTIDE SEQUENCE [LARGE SCALE GENOMIC DNA]</scope>
    <source>
        <strain evidence="3">UAMH 1704</strain>
    </source>
</reference>
<protein>
    <submittedName>
        <fullName evidence="2">Uncharacterized protein</fullName>
    </submittedName>
</protein>
<dbReference type="KEGG" id="ure:UREG_01260"/>
<dbReference type="RefSeq" id="XP_002541744.1">
    <property type="nucleotide sequence ID" value="XM_002541698.1"/>
</dbReference>